<name>A0A6F8T7K6_9GAMM</name>
<dbReference type="PANTHER" id="PTHR30266:SF2">
    <property type="entry name" value="LARGE-CONDUCTANCE MECHANOSENSITIVE CHANNEL"/>
    <property type="match status" value="1"/>
</dbReference>
<gene>
    <name evidence="10 11" type="primary">mscL</name>
    <name evidence="11" type="ORF">TUM19329_24980</name>
</gene>
<keyword evidence="5 10" id="KW-0812">Transmembrane</keyword>
<feature type="transmembrane region" description="Helical" evidence="10">
    <location>
        <begin position="70"/>
        <end position="92"/>
    </location>
</feature>
<dbReference type="Pfam" id="PF01741">
    <property type="entry name" value="MscL"/>
    <property type="match status" value="1"/>
</dbReference>
<dbReference type="Proteomes" id="UP000502894">
    <property type="component" value="Chromosome"/>
</dbReference>
<dbReference type="PRINTS" id="PR01264">
    <property type="entry name" value="MECHCHANNEL"/>
</dbReference>
<dbReference type="AlphaFoldDB" id="A0A6F8T7K6"/>
<keyword evidence="7 10" id="KW-0406">Ion transport</keyword>
<dbReference type="EMBL" id="AP022839">
    <property type="protein sequence ID" value="BCA96137.1"/>
    <property type="molecule type" value="Genomic_DNA"/>
</dbReference>
<keyword evidence="10" id="KW-0997">Cell inner membrane</keyword>
<comment type="function">
    <text evidence="10">Channel that opens in response to stretch forces in the membrane lipid bilayer. May participate in the regulation of osmotic pressure changes within the cell.</text>
</comment>
<dbReference type="GO" id="GO:0005886">
    <property type="term" value="C:plasma membrane"/>
    <property type="evidence" value="ECO:0007669"/>
    <property type="project" value="UniProtKB-SubCell"/>
</dbReference>
<evidence type="ECO:0000256" key="2">
    <source>
        <dbReference type="ARBA" id="ARBA00007254"/>
    </source>
</evidence>
<dbReference type="PANTHER" id="PTHR30266">
    <property type="entry name" value="MECHANOSENSITIVE CHANNEL MSCL"/>
    <property type="match status" value="1"/>
</dbReference>
<organism evidence="11 12">
    <name type="scientific">Legionella antarctica</name>
    <dbReference type="NCBI Taxonomy" id="2708020"/>
    <lineage>
        <taxon>Bacteria</taxon>
        <taxon>Pseudomonadati</taxon>
        <taxon>Pseudomonadota</taxon>
        <taxon>Gammaproteobacteria</taxon>
        <taxon>Legionellales</taxon>
        <taxon>Legionellaceae</taxon>
        <taxon>Legionella</taxon>
    </lineage>
</organism>
<evidence type="ECO:0000256" key="10">
    <source>
        <dbReference type="HAMAP-Rule" id="MF_00115"/>
    </source>
</evidence>
<keyword evidence="6 10" id="KW-1133">Transmembrane helix</keyword>
<evidence type="ECO:0000313" key="12">
    <source>
        <dbReference type="Proteomes" id="UP000502894"/>
    </source>
</evidence>
<keyword evidence="8 10" id="KW-0472">Membrane</keyword>
<keyword evidence="12" id="KW-1185">Reference proteome</keyword>
<sequence length="128" mass="14167">MSFIKEFKQFAMRGNVIDLAVAVVIGTAFGKIITSLVDGIIMPLIGLLLGGINISNKSFTLGDAVVKWGGFLQTIIDFTIIAFAIFVAIKFVNILKKKEKEDKTSILSHQEVLLMEIRDLLKDRIKPT</sequence>
<comment type="subcellular location">
    <subcellularLocation>
        <location evidence="10">Cell inner membrane</location>
        <topology evidence="10">Multi-pass membrane protein</topology>
    </subcellularLocation>
    <subcellularLocation>
        <location evidence="1">Cell membrane</location>
        <topology evidence="1">Multi-pass membrane protein</topology>
    </subcellularLocation>
</comment>
<dbReference type="InterPro" id="IPR037673">
    <property type="entry name" value="MSC/AndL"/>
</dbReference>
<evidence type="ECO:0000256" key="7">
    <source>
        <dbReference type="ARBA" id="ARBA00023065"/>
    </source>
</evidence>
<keyword evidence="3 10" id="KW-0813">Transport</keyword>
<evidence type="ECO:0000256" key="9">
    <source>
        <dbReference type="ARBA" id="ARBA00023303"/>
    </source>
</evidence>
<dbReference type="KEGG" id="lant:TUM19329_24980"/>
<evidence type="ECO:0000256" key="5">
    <source>
        <dbReference type="ARBA" id="ARBA00022692"/>
    </source>
</evidence>
<dbReference type="SUPFAM" id="SSF81330">
    <property type="entry name" value="Gated mechanosensitive channel"/>
    <property type="match status" value="1"/>
</dbReference>
<dbReference type="InterPro" id="IPR036019">
    <property type="entry name" value="MscL_channel"/>
</dbReference>
<evidence type="ECO:0000313" key="11">
    <source>
        <dbReference type="EMBL" id="BCA96137.1"/>
    </source>
</evidence>
<dbReference type="Gene3D" id="1.10.1200.120">
    <property type="entry name" value="Large-conductance mechanosensitive channel, MscL, domain 1"/>
    <property type="match status" value="1"/>
</dbReference>
<proteinExistence type="inferred from homology"/>
<dbReference type="NCBIfam" id="NF001843">
    <property type="entry name" value="PRK00567.1-4"/>
    <property type="match status" value="1"/>
</dbReference>
<evidence type="ECO:0000256" key="6">
    <source>
        <dbReference type="ARBA" id="ARBA00022989"/>
    </source>
</evidence>
<dbReference type="PROSITE" id="PS01327">
    <property type="entry name" value="MSCL"/>
    <property type="match status" value="1"/>
</dbReference>
<keyword evidence="9 10" id="KW-0407">Ion channel</keyword>
<dbReference type="InterPro" id="IPR001185">
    <property type="entry name" value="MS_channel"/>
</dbReference>
<dbReference type="InterPro" id="IPR019823">
    <property type="entry name" value="Mechanosensitive_channel_CS"/>
</dbReference>
<dbReference type="RefSeq" id="WP_173237534.1">
    <property type="nucleotide sequence ID" value="NZ_AP022839.1"/>
</dbReference>
<dbReference type="HAMAP" id="MF_00115">
    <property type="entry name" value="MscL"/>
    <property type="match status" value="1"/>
</dbReference>
<evidence type="ECO:0000256" key="8">
    <source>
        <dbReference type="ARBA" id="ARBA00023136"/>
    </source>
</evidence>
<keyword evidence="4 10" id="KW-1003">Cell membrane</keyword>
<evidence type="ECO:0000256" key="1">
    <source>
        <dbReference type="ARBA" id="ARBA00004651"/>
    </source>
</evidence>
<evidence type="ECO:0000256" key="4">
    <source>
        <dbReference type="ARBA" id="ARBA00022475"/>
    </source>
</evidence>
<accession>A0A6F8T7K6</accession>
<reference evidence="11" key="1">
    <citation type="journal article" date="2020" name="Microbiol. Resour. Announc.">
        <title>Complete Genome Sequence of Novel Psychrotolerant Legionella Strain TUM19329, Isolated from Antarctic Lake Sediment.</title>
        <authorList>
            <person name="Shimada S."/>
            <person name="Nakai R."/>
            <person name="Aoki K."/>
            <person name="Shimoeda N."/>
            <person name="Ohno G."/>
            <person name="Miyazaki Y."/>
            <person name="Kudoh S."/>
            <person name="Imura S."/>
            <person name="Watanabe K."/>
            <person name="Ishii Y."/>
            <person name="Tateda K."/>
        </authorList>
    </citation>
    <scope>NUCLEOTIDE SEQUENCE [LARGE SCALE GENOMIC DNA]</scope>
    <source>
        <strain evidence="11">TUM19329</strain>
    </source>
</reference>
<evidence type="ECO:0000256" key="3">
    <source>
        <dbReference type="ARBA" id="ARBA00022448"/>
    </source>
</evidence>
<feature type="transmembrane region" description="Helical" evidence="10">
    <location>
        <begin position="21"/>
        <end position="50"/>
    </location>
</feature>
<protein>
    <recommendedName>
        <fullName evidence="10">Large-conductance mechanosensitive channel</fullName>
    </recommendedName>
</protein>
<comment type="subunit">
    <text evidence="10">Homopentamer.</text>
</comment>
<dbReference type="GO" id="GO:0008381">
    <property type="term" value="F:mechanosensitive monoatomic ion channel activity"/>
    <property type="evidence" value="ECO:0007669"/>
    <property type="project" value="UniProtKB-UniRule"/>
</dbReference>
<dbReference type="NCBIfam" id="TIGR00220">
    <property type="entry name" value="mscL"/>
    <property type="match status" value="1"/>
</dbReference>
<comment type="similarity">
    <text evidence="2 10">Belongs to the MscL family.</text>
</comment>